<comment type="caution">
    <text evidence="1">The sequence shown here is derived from an EMBL/GenBank/DDBJ whole genome shotgun (WGS) entry which is preliminary data.</text>
</comment>
<gene>
    <name evidence="1" type="ORF">ACFFIT_10045</name>
</gene>
<dbReference type="Pfam" id="PF05258">
    <property type="entry name" value="DciA"/>
    <property type="match status" value="1"/>
</dbReference>
<reference evidence="1 2" key="1">
    <citation type="submission" date="2024-09" db="EMBL/GenBank/DDBJ databases">
        <authorList>
            <person name="Sun Q."/>
            <person name="Mori K."/>
        </authorList>
    </citation>
    <scope>NUCLEOTIDE SEQUENCE [LARGE SCALE GENOMIC DNA]</scope>
    <source>
        <strain evidence="1 2">CCM 8545</strain>
    </source>
</reference>
<dbReference type="Proteomes" id="UP001589758">
    <property type="component" value="Unassembled WGS sequence"/>
</dbReference>
<sequence>MKQRPKTLESLLQKFSDEHPPLHSIVQQSHALSQLSDALNTILPEEMRSHIRAANFNQGTLVLQISSAAWQLRLNYYREELIDKLRQSILPGLVSVTFKINPDILSWKQEKFKLNTYKLKAPIQFTLDKPRKISPETGKILLTLSNEAPPKLSDALKKMAMHAFKPPTLK</sequence>
<evidence type="ECO:0000313" key="2">
    <source>
        <dbReference type="Proteomes" id="UP001589758"/>
    </source>
</evidence>
<name>A0ABV6CFW0_9GAMM</name>
<proteinExistence type="predicted"/>
<evidence type="ECO:0000313" key="1">
    <source>
        <dbReference type="EMBL" id="MFC0180416.1"/>
    </source>
</evidence>
<dbReference type="InterPro" id="IPR007922">
    <property type="entry name" value="DciA-like"/>
</dbReference>
<protein>
    <submittedName>
        <fullName evidence="1">DUF721 domain-containing protein</fullName>
    </submittedName>
</protein>
<dbReference type="EMBL" id="JBHLXE010000100">
    <property type="protein sequence ID" value="MFC0180416.1"/>
    <property type="molecule type" value="Genomic_DNA"/>
</dbReference>
<keyword evidence="2" id="KW-1185">Reference proteome</keyword>
<organism evidence="1 2">
    <name type="scientific">Thorsellia kenyensis</name>
    <dbReference type="NCBI Taxonomy" id="1549888"/>
    <lineage>
        <taxon>Bacteria</taxon>
        <taxon>Pseudomonadati</taxon>
        <taxon>Pseudomonadota</taxon>
        <taxon>Gammaproteobacteria</taxon>
        <taxon>Enterobacterales</taxon>
        <taxon>Thorselliaceae</taxon>
        <taxon>Thorsellia</taxon>
    </lineage>
</organism>
<accession>A0ABV6CFW0</accession>
<dbReference type="RefSeq" id="WP_385877526.1">
    <property type="nucleotide sequence ID" value="NZ_JBHLXE010000100.1"/>
</dbReference>